<accession>A0ACC3MC11</accession>
<organism evidence="1 2">
    <name type="scientific">Vermiconidia calcicola</name>
    <dbReference type="NCBI Taxonomy" id="1690605"/>
    <lineage>
        <taxon>Eukaryota</taxon>
        <taxon>Fungi</taxon>
        <taxon>Dikarya</taxon>
        <taxon>Ascomycota</taxon>
        <taxon>Pezizomycotina</taxon>
        <taxon>Dothideomycetes</taxon>
        <taxon>Dothideomycetidae</taxon>
        <taxon>Mycosphaerellales</taxon>
        <taxon>Extremaceae</taxon>
        <taxon>Vermiconidia</taxon>
    </lineage>
</organism>
<keyword evidence="2" id="KW-1185">Reference proteome</keyword>
<comment type="caution">
    <text evidence="1">The sequence shown here is derived from an EMBL/GenBank/DDBJ whole genome shotgun (WGS) entry which is preliminary data.</text>
</comment>
<evidence type="ECO:0000313" key="2">
    <source>
        <dbReference type="Proteomes" id="UP001281147"/>
    </source>
</evidence>
<dbReference type="EMBL" id="JAUTXU010000381">
    <property type="protein sequence ID" value="KAK3681982.1"/>
    <property type="molecule type" value="Genomic_DNA"/>
</dbReference>
<gene>
    <name evidence="1" type="ORF">LTR37_020685</name>
</gene>
<dbReference type="Proteomes" id="UP001281147">
    <property type="component" value="Unassembled WGS sequence"/>
</dbReference>
<name>A0ACC3MC11_9PEZI</name>
<reference evidence="1" key="1">
    <citation type="submission" date="2023-07" db="EMBL/GenBank/DDBJ databases">
        <title>Black Yeasts Isolated from many extreme environments.</title>
        <authorList>
            <person name="Coleine C."/>
            <person name="Stajich J.E."/>
            <person name="Selbmann L."/>
        </authorList>
    </citation>
    <scope>NUCLEOTIDE SEQUENCE</scope>
    <source>
        <strain evidence="1">CCFEE 5714</strain>
    </source>
</reference>
<evidence type="ECO:0000313" key="1">
    <source>
        <dbReference type="EMBL" id="KAK3681982.1"/>
    </source>
</evidence>
<proteinExistence type="predicted"/>
<protein>
    <submittedName>
        <fullName evidence="1">Uncharacterized protein</fullName>
    </submittedName>
</protein>
<sequence length="310" mass="33196">MNQVLEPHASSFAFNPQGYSYQALQSQDQQAFAYPGQHRYNDGVRSAASTGGRGMMQMQAQSPFTAPTDPYTTAPYSQSVPAQAPFAAVQPRQSASPVHQFSPNAGNHSQASSQTPPTKYPMAAPPLPHTPASQQQQPPPAMNTNNAAGASPTAPQSPGSQSKEQQRIALLLSINMDLLKEVNRLQEVGEGGAISPQQALQLRNAGQSDKMASEAYIQCLRRVQANLSYMSAKAKTGEQGESKAPPGPAHMTPPTHMPQIKEKYDQLKELFPDWPGLDHRMSGTSSSPRPNAQAGYADGMNANNASMNQA</sequence>